<evidence type="ECO:0000313" key="2">
    <source>
        <dbReference type="EMBL" id="CDI80176.1"/>
    </source>
</evidence>
<feature type="compositionally biased region" description="Basic and acidic residues" evidence="1">
    <location>
        <begin position="189"/>
        <end position="203"/>
    </location>
</feature>
<dbReference type="OrthoDB" id="347386at2759"/>
<dbReference type="GeneID" id="25269456"/>
<protein>
    <submittedName>
        <fullName evidence="2">Uncharacterized protein</fullName>
    </submittedName>
</protein>
<feature type="region of interest" description="Disordered" evidence="1">
    <location>
        <begin position="188"/>
        <end position="223"/>
    </location>
</feature>
<feature type="region of interest" description="Disordered" evidence="1">
    <location>
        <begin position="1"/>
        <end position="36"/>
    </location>
</feature>
<evidence type="ECO:0000256" key="1">
    <source>
        <dbReference type="SAM" id="MobiDB-lite"/>
    </source>
</evidence>
<dbReference type="OMA" id="NRIRIMM"/>
<sequence>MSSKKDSIRLSTYDELFSSPPKGPPKSSLKKLRSFRRRSVQQGKGAELFAALQKQRVVIDEKAIHFVAEARAGKRADARNSVFKLAQRYQVLPDRERMQRIKQLYGIVKENEDSGDEAWEGSDTKLPGKLDPEAYLRLIRKQDSEDHEHLLNEMEEINQETAGLSEDVVTPEGITDEHTLNELEMIIEENEKKSSSESEQSKTEEEEDEDKSSDEDSDVDFDEDDMKRNNLYQWFKDIQKAYESGVKLVKVNRMGYKFIRIVTIKDMMLTINQPHTHSQAKVDRQVALHTIVSVVLGKGSKEFAALEELVKEKKEAEEFK</sequence>
<accession>U6GIV6</accession>
<dbReference type="VEuPathDB" id="ToxoDB:EAH_00013860"/>
<reference evidence="2" key="1">
    <citation type="submission" date="2013-10" db="EMBL/GenBank/DDBJ databases">
        <title>Genomic analysis of the causative agents of coccidiosis in chickens.</title>
        <authorList>
            <person name="Reid A.J."/>
            <person name="Blake D."/>
            <person name="Billington K."/>
            <person name="Browne H."/>
            <person name="Dunn M."/>
            <person name="Hung S."/>
            <person name="Kawahara F."/>
            <person name="Miranda-Saavedra D."/>
            <person name="Mourier T."/>
            <person name="Nagra H."/>
            <person name="Otto T.D."/>
            <person name="Rawlings N."/>
            <person name="Sanchez A."/>
            <person name="Sanders M."/>
            <person name="Subramaniam C."/>
            <person name="Tay Y."/>
            <person name="Dear P."/>
            <person name="Doerig C."/>
            <person name="Gruber A."/>
            <person name="Parkinson J."/>
            <person name="Shirley M."/>
            <person name="Wan K.L."/>
            <person name="Berriman M."/>
            <person name="Tomley F."/>
            <person name="Pain A."/>
        </authorList>
    </citation>
    <scope>NUCLEOTIDE SEQUENCE</scope>
    <source>
        <strain evidence="2">Houghton</strain>
    </source>
</reference>
<organism evidence="2 3">
    <name type="scientific">Eimeria acervulina</name>
    <name type="common">Coccidian parasite</name>
    <dbReference type="NCBI Taxonomy" id="5801"/>
    <lineage>
        <taxon>Eukaryota</taxon>
        <taxon>Sar</taxon>
        <taxon>Alveolata</taxon>
        <taxon>Apicomplexa</taxon>
        <taxon>Conoidasida</taxon>
        <taxon>Coccidia</taxon>
        <taxon>Eucoccidiorida</taxon>
        <taxon>Eimeriorina</taxon>
        <taxon>Eimeriidae</taxon>
        <taxon>Eimeria</taxon>
    </lineage>
</organism>
<evidence type="ECO:0000313" key="3">
    <source>
        <dbReference type="Proteomes" id="UP000018050"/>
    </source>
</evidence>
<keyword evidence="3" id="KW-1185">Reference proteome</keyword>
<dbReference type="EMBL" id="HG671150">
    <property type="protein sequence ID" value="CDI80176.1"/>
    <property type="molecule type" value="Genomic_DNA"/>
</dbReference>
<proteinExistence type="predicted"/>
<reference evidence="2" key="2">
    <citation type="submission" date="2013-10" db="EMBL/GenBank/DDBJ databases">
        <authorList>
            <person name="Aslett M."/>
        </authorList>
    </citation>
    <scope>NUCLEOTIDE SEQUENCE</scope>
    <source>
        <strain evidence="2">Houghton</strain>
    </source>
</reference>
<feature type="compositionally biased region" description="Acidic residues" evidence="1">
    <location>
        <begin position="204"/>
        <end position="223"/>
    </location>
</feature>
<gene>
    <name evidence="2" type="ORF">EAH_00013860</name>
</gene>
<name>U6GIV6_EIMAC</name>
<dbReference type="AlphaFoldDB" id="U6GIV6"/>
<dbReference type="RefSeq" id="XP_013249825.1">
    <property type="nucleotide sequence ID" value="XM_013394371.1"/>
</dbReference>
<dbReference type="Proteomes" id="UP000018050">
    <property type="component" value="Unassembled WGS sequence"/>
</dbReference>